<protein>
    <recommendedName>
        <fullName evidence="7">Cardiolipin synthase N-terminal domain-containing protein</fullName>
    </recommendedName>
</protein>
<keyword evidence="4 6" id="KW-1133">Transmembrane helix</keyword>
<dbReference type="AlphaFoldDB" id="A0A3G8HAN7"/>
<evidence type="ECO:0000256" key="1">
    <source>
        <dbReference type="ARBA" id="ARBA00004651"/>
    </source>
</evidence>
<accession>A0A3G8HAN7</accession>
<dbReference type="EMBL" id="CP033971">
    <property type="protein sequence ID" value="AZG17325.1"/>
    <property type="molecule type" value="Genomic_DNA"/>
</dbReference>
<evidence type="ECO:0000256" key="5">
    <source>
        <dbReference type="ARBA" id="ARBA00023136"/>
    </source>
</evidence>
<feature type="domain" description="Cardiolipin synthase N-terminal" evidence="7">
    <location>
        <begin position="16"/>
        <end position="51"/>
    </location>
</feature>
<evidence type="ECO:0000256" key="6">
    <source>
        <dbReference type="SAM" id="Phobius"/>
    </source>
</evidence>
<evidence type="ECO:0000256" key="4">
    <source>
        <dbReference type="ARBA" id="ARBA00022989"/>
    </source>
</evidence>
<feature type="transmembrane region" description="Helical" evidence="6">
    <location>
        <begin position="30"/>
        <end position="49"/>
    </location>
</feature>
<sequence length="110" mass="12603">MTPYFAVLVVTFIPTYVAFRWAQRDDRSKFGWTIACFVFSYFGLVVYVLTRPGPPSVEQYAKANPGNAVGGMSCKCCGSRSIRVWREQAFIKVRQYHICNHCGTTLYRSR</sequence>
<evidence type="ECO:0000256" key="2">
    <source>
        <dbReference type="ARBA" id="ARBA00022475"/>
    </source>
</evidence>
<dbReference type="RefSeq" id="WP_124687053.1">
    <property type="nucleotide sequence ID" value="NZ_CP033971.1"/>
</dbReference>
<keyword evidence="8" id="KW-0614">Plasmid</keyword>
<comment type="subcellular location">
    <subcellularLocation>
        <location evidence="1">Cell membrane</location>
        <topology evidence="1">Multi-pass membrane protein</topology>
    </subcellularLocation>
</comment>
<name>A0A3G8HAN7_9BURK</name>
<reference evidence="9" key="1">
    <citation type="submission" date="2018-11" db="EMBL/GenBank/DDBJ databases">
        <title>FDA dAtabase for Regulatory Grade micrObial Sequences (FDA-ARGOS): Supporting development and validation of Infectious Disease Dx tests.</title>
        <authorList>
            <person name="Goldberg B."/>
            <person name="Campos J."/>
            <person name="Tallon L."/>
            <person name="Sadzewicz L."/>
            <person name="Zhao X."/>
            <person name="Vavikolanu K."/>
            <person name="Mehta A."/>
            <person name="Aluvathingal J."/>
            <person name="Nadendla S."/>
            <person name="Geyer C."/>
            <person name="Nandy P."/>
            <person name="Yan Y."/>
            <person name="Sichtig H."/>
        </authorList>
    </citation>
    <scope>NUCLEOTIDE SEQUENCE [LARGE SCALE GENOMIC DNA]</scope>
    <source>
        <strain evidence="9">FDAARGOS_614</strain>
        <plasmid evidence="9">unnamed2</plasmid>
    </source>
</reference>
<dbReference type="KEGG" id="cpau:EHF44_28205"/>
<keyword evidence="3 6" id="KW-0812">Transmembrane</keyword>
<organism evidence="8 9">
    <name type="scientific">Cupriavidus pauculus</name>
    <dbReference type="NCBI Taxonomy" id="82633"/>
    <lineage>
        <taxon>Bacteria</taxon>
        <taxon>Pseudomonadati</taxon>
        <taxon>Pseudomonadota</taxon>
        <taxon>Betaproteobacteria</taxon>
        <taxon>Burkholderiales</taxon>
        <taxon>Burkholderiaceae</taxon>
        <taxon>Cupriavidus</taxon>
    </lineage>
</organism>
<dbReference type="GO" id="GO:0005886">
    <property type="term" value="C:plasma membrane"/>
    <property type="evidence" value="ECO:0007669"/>
    <property type="project" value="UniProtKB-SubCell"/>
</dbReference>
<evidence type="ECO:0000259" key="7">
    <source>
        <dbReference type="Pfam" id="PF13396"/>
    </source>
</evidence>
<dbReference type="Proteomes" id="UP000270411">
    <property type="component" value="Plasmid unnamed2"/>
</dbReference>
<evidence type="ECO:0000256" key="3">
    <source>
        <dbReference type="ARBA" id="ARBA00022692"/>
    </source>
</evidence>
<proteinExistence type="predicted"/>
<feature type="transmembrane region" description="Helical" evidence="6">
    <location>
        <begin position="6"/>
        <end position="23"/>
    </location>
</feature>
<keyword evidence="5 6" id="KW-0472">Membrane</keyword>
<dbReference type="OrthoDB" id="8240425at2"/>
<evidence type="ECO:0000313" key="8">
    <source>
        <dbReference type="EMBL" id="AZG17325.1"/>
    </source>
</evidence>
<dbReference type="InterPro" id="IPR027379">
    <property type="entry name" value="CLS_N"/>
</dbReference>
<geneLocation type="plasmid" evidence="8">
    <name>unnamed2</name>
</geneLocation>
<dbReference type="Pfam" id="PF13396">
    <property type="entry name" value="PLDc_N"/>
    <property type="match status" value="1"/>
</dbReference>
<keyword evidence="2" id="KW-1003">Cell membrane</keyword>
<gene>
    <name evidence="8" type="ORF">EHF44_28205</name>
</gene>
<evidence type="ECO:0000313" key="9">
    <source>
        <dbReference type="Proteomes" id="UP000270411"/>
    </source>
</evidence>